<keyword evidence="4" id="KW-1185">Reference proteome</keyword>
<sequence length="106" mass="12079">MKKIVIFFMLVPFFLATTISEAANAFVTRNLNFRTGPSTQYALCGLISAGELVFVKNCEGNWCYIRYNAQLGWVSSRYLSFKDGNALYRTYIMSLVLKYTPYDSSP</sequence>
<feature type="domain" description="SH3b" evidence="2">
    <location>
        <begin position="22"/>
        <end position="83"/>
    </location>
</feature>
<dbReference type="InterPro" id="IPR036028">
    <property type="entry name" value="SH3-like_dom_sf"/>
</dbReference>
<comment type="caution">
    <text evidence="3">The sequence shown here is derived from an EMBL/GenBank/DDBJ whole genome shotgun (WGS) entry which is preliminary data.</text>
</comment>
<proteinExistence type="predicted"/>
<dbReference type="AlphaFoldDB" id="A0A840DU66"/>
<dbReference type="PROSITE" id="PS51781">
    <property type="entry name" value="SH3B"/>
    <property type="match status" value="1"/>
</dbReference>
<evidence type="ECO:0000313" key="3">
    <source>
        <dbReference type="EMBL" id="MBB4076520.1"/>
    </source>
</evidence>
<name>A0A840DU66_9HYPH</name>
<dbReference type="Gene3D" id="2.30.30.40">
    <property type="entry name" value="SH3 Domains"/>
    <property type="match status" value="1"/>
</dbReference>
<keyword evidence="1" id="KW-0732">Signal</keyword>
<evidence type="ECO:0000259" key="2">
    <source>
        <dbReference type="PROSITE" id="PS51781"/>
    </source>
</evidence>
<dbReference type="RefSeq" id="WP_183194062.1">
    <property type="nucleotide sequence ID" value="NZ_JACIFE010000006.1"/>
</dbReference>
<accession>A0A840DU66</accession>
<dbReference type="EMBL" id="JACIFE010000006">
    <property type="protein sequence ID" value="MBB4076520.1"/>
    <property type="molecule type" value="Genomic_DNA"/>
</dbReference>
<dbReference type="InterPro" id="IPR003646">
    <property type="entry name" value="SH3-like_bac-type"/>
</dbReference>
<feature type="chain" id="PRO_5032428122" evidence="1">
    <location>
        <begin position="23"/>
        <end position="106"/>
    </location>
</feature>
<gene>
    <name evidence="3" type="ORF">GGR08_000820</name>
</gene>
<feature type="signal peptide" evidence="1">
    <location>
        <begin position="1"/>
        <end position="22"/>
    </location>
</feature>
<dbReference type="Pfam" id="PF08239">
    <property type="entry name" value="SH3_3"/>
    <property type="match status" value="1"/>
</dbReference>
<organism evidence="3 4">
    <name type="scientific">Bartonella fuyuanensis</name>
    <dbReference type="NCBI Taxonomy" id="1460968"/>
    <lineage>
        <taxon>Bacteria</taxon>
        <taxon>Pseudomonadati</taxon>
        <taxon>Pseudomonadota</taxon>
        <taxon>Alphaproteobacteria</taxon>
        <taxon>Hyphomicrobiales</taxon>
        <taxon>Bartonellaceae</taxon>
        <taxon>Bartonella</taxon>
    </lineage>
</organism>
<reference evidence="3 4" key="1">
    <citation type="submission" date="2020-08" db="EMBL/GenBank/DDBJ databases">
        <title>Genomic Encyclopedia of Type Strains, Phase IV (KMG-IV): sequencing the most valuable type-strain genomes for metagenomic binning, comparative biology and taxonomic classification.</title>
        <authorList>
            <person name="Goeker M."/>
        </authorList>
    </citation>
    <scope>NUCLEOTIDE SEQUENCE [LARGE SCALE GENOMIC DNA]</scope>
    <source>
        <strain evidence="3 4">DSM 100694</strain>
    </source>
</reference>
<protein>
    <submittedName>
        <fullName evidence="3">Uncharacterized protein YraI</fullName>
    </submittedName>
</protein>
<dbReference type="Proteomes" id="UP000585970">
    <property type="component" value="Unassembled WGS sequence"/>
</dbReference>
<evidence type="ECO:0000313" key="4">
    <source>
        <dbReference type="Proteomes" id="UP000585970"/>
    </source>
</evidence>
<evidence type="ECO:0000256" key="1">
    <source>
        <dbReference type="SAM" id="SignalP"/>
    </source>
</evidence>
<dbReference type="SUPFAM" id="SSF50044">
    <property type="entry name" value="SH3-domain"/>
    <property type="match status" value="1"/>
</dbReference>